<keyword evidence="2" id="KW-0378">Hydrolase</keyword>
<reference evidence="14 15" key="1">
    <citation type="submission" date="2021-06" db="EMBL/GenBank/DDBJ databases">
        <title>Caerostris extrusa draft genome.</title>
        <authorList>
            <person name="Kono N."/>
            <person name="Arakawa K."/>
        </authorList>
    </citation>
    <scope>NUCLEOTIDE SEQUENCE [LARGE SCALE GENOMIC DNA]</scope>
</reference>
<gene>
    <name evidence="14" type="ORF">CEXT_646821</name>
</gene>
<dbReference type="GO" id="GO:0052689">
    <property type="term" value="F:carboxylic ester hydrolase activity"/>
    <property type="evidence" value="ECO:0007669"/>
    <property type="project" value="TreeGrafter"/>
</dbReference>
<dbReference type="InterPro" id="IPR036873">
    <property type="entry name" value="Rhodanese-like_dom_sf"/>
</dbReference>
<dbReference type="Pfam" id="PF00561">
    <property type="entry name" value="Abhydrolase_1"/>
    <property type="match status" value="1"/>
</dbReference>
<dbReference type="SUPFAM" id="SSF53474">
    <property type="entry name" value="alpha/beta-Hydrolases"/>
    <property type="match status" value="1"/>
</dbReference>
<evidence type="ECO:0000256" key="8">
    <source>
        <dbReference type="ARBA" id="ARBA00048283"/>
    </source>
</evidence>
<comment type="catalytic activity">
    <reaction evidence="11">
        <text>1-octadecanoyl-2-(5Z,8Z,11Z,14Z-eicosatetraenoyl)-sn-glycerol + H2O = 2-(5Z,8Z,11Z,14Z-eicosatetraenoyl)-glycerol + octadecanoate + H(+)</text>
        <dbReference type="Rhea" id="RHEA:38507"/>
        <dbReference type="ChEBI" id="CHEBI:15377"/>
        <dbReference type="ChEBI" id="CHEBI:15378"/>
        <dbReference type="ChEBI" id="CHEBI:25629"/>
        <dbReference type="ChEBI" id="CHEBI:52392"/>
        <dbReference type="ChEBI" id="CHEBI:75728"/>
    </reaction>
</comment>
<proteinExistence type="inferred from homology"/>
<comment type="caution">
    <text evidence="14">The sequence shown here is derived from an EMBL/GenBank/DDBJ whole genome shotgun (WGS) entry which is preliminary data.</text>
</comment>
<dbReference type="EC" id="3.1.1.116" evidence="3"/>
<evidence type="ECO:0000256" key="9">
    <source>
        <dbReference type="ARBA" id="ARBA00048504"/>
    </source>
</evidence>
<evidence type="ECO:0000256" key="3">
    <source>
        <dbReference type="ARBA" id="ARBA00026104"/>
    </source>
</evidence>
<dbReference type="PANTHER" id="PTHR46118:SF4">
    <property type="entry name" value="PROTEIN ABHD11"/>
    <property type="match status" value="1"/>
</dbReference>
<dbReference type="InterPro" id="IPR029058">
    <property type="entry name" value="AB_hydrolase_fold"/>
</dbReference>
<comment type="catalytic activity">
    <reaction evidence="9">
        <text>1,2-didecanoylglycerol + H2O = decanoylglycerol + decanoate + H(+)</text>
        <dbReference type="Rhea" id="RHEA:48596"/>
        <dbReference type="ChEBI" id="CHEBI:11152"/>
        <dbReference type="ChEBI" id="CHEBI:15377"/>
        <dbReference type="ChEBI" id="CHEBI:15378"/>
        <dbReference type="ChEBI" id="CHEBI:27689"/>
        <dbReference type="ChEBI" id="CHEBI:90605"/>
    </reaction>
</comment>
<comment type="catalytic activity">
    <reaction evidence="8">
        <text>1-octadecanoyl-2-(4Z,7Z,10Z,13Z,16Z,19Z-docosahexaenoyl)-sn-glycerol + H2O = 2-(4Z,7Z,10Z,13Z,16Z,19Z-docosahexaenoyl)-glycerol + octadecanoate + H(+)</text>
        <dbReference type="Rhea" id="RHEA:77107"/>
        <dbReference type="ChEBI" id="CHEBI:15377"/>
        <dbReference type="ChEBI" id="CHEBI:15378"/>
        <dbReference type="ChEBI" id="CHEBI:25629"/>
        <dbReference type="ChEBI" id="CHEBI:77129"/>
        <dbReference type="ChEBI" id="CHEBI:186738"/>
    </reaction>
</comment>
<protein>
    <recommendedName>
        <fullName evidence="7">sn-1-specific diacylglycerol lipase ABHD11</fullName>
        <ecNumber evidence="3">3.1.1.116</ecNumber>
    </recommendedName>
    <alternativeName>
        <fullName evidence="4">Alpha/beta hydrolase domain-containing protein 11</fullName>
    </alternativeName>
</protein>
<dbReference type="SUPFAM" id="SSF52821">
    <property type="entry name" value="Rhodanese/Cell cycle control phosphatase"/>
    <property type="match status" value="1"/>
</dbReference>
<evidence type="ECO:0000259" key="12">
    <source>
        <dbReference type="Pfam" id="PF00561"/>
    </source>
</evidence>
<evidence type="ECO:0000256" key="5">
    <source>
        <dbReference type="ARBA" id="ARBA00043667"/>
    </source>
</evidence>
<accession>A0AAV4Y188</accession>
<evidence type="ECO:0000256" key="7">
    <source>
        <dbReference type="ARBA" id="ARBA00044064"/>
    </source>
</evidence>
<evidence type="ECO:0000256" key="2">
    <source>
        <dbReference type="ARBA" id="ARBA00022801"/>
    </source>
</evidence>
<organism evidence="14 15">
    <name type="scientific">Caerostris extrusa</name>
    <name type="common">Bark spider</name>
    <name type="synonym">Caerostris bankana</name>
    <dbReference type="NCBI Taxonomy" id="172846"/>
    <lineage>
        <taxon>Eukaryota</taxon>
        <taxon>Metazoa</taxon>
        <taxon>Ecdysozoa</taxon>
        <taxon>Arthropoda</taxon>
        <taxon>Chelicerata</taxon>
        <taxon>Arachnida</taxon>
        <taxon>Araneae</taxon>
        <taxon>Araneomorphae</taxon>
        <taxon>Entelegynae</taxon>
        <taxon>Araneoidea</taxon>
        <taxon>Araneidae</taxon>
        <taxon>Caerostris</taxon>
    </lineage>
</organism>
<dbReference type="InterPro" id="IPR000073">
    <property type="entry name" value="AB_hydrolase_1"/>
</dbReference>
<dbReference type="PANTHER" id="PTHR46118">
    <property type="entry name" value="PROTEIN ABHD11"/>
    <property type="match status" value="1"/>
</dbReference>
<evidence type="ECO:0000256" key="6">
    <source>
        <dbReference type="ARBA" id="ARBA00043742"/>
    </source>
</evidence>
<evidence type="ECO:0000313" key="15">
    <source>
        <dbReference type="Proteomes" id="UP001054945"/>
    </source>
</evidence>
<evidence type="ECO:0000256" key="10">
    <source>
        <dbReference type="ARBA" id="ARBA00048513"/>
    </source>
</evidence>
<dbReference type="Proteomes" id="UP001054945">
    <property type="component" value="Unassembled WGS sequence"/>
</dbReference>
<keyword evidence="15" id="KW-1185">Reference proteome</keyword>
<comment type="catalytic activity">
    <reaction evidence="5">
        <text>a 1,2-diacyl-sn-glycerol + H2O = a 2-acylglycerol + a fatty acid + H(+)</text>
        <dbReference type="Rhea" id="RHEA:33275"/>
        <dbReference type="ChEBI" id="CHEBI:15377"/>
        <dbReference type="ChEBI" id="CHEBI:15378"/>
        <dbReference type="ChEBI" id="CHEBI:17389"/>
        <dbReference type="ChEBI" id="CHEBI:17815"/>
        <dbReference type="ChEBI" id="CHEBI:28868"/>
        <dbReference type="EC" id="3.1.1.116"/>
    </reaction>
</comment>
<comment type="catalytic activity">
    <reaction evidence="10">
        <text>1-octadecanoyl-2-(9Z-octadecenoyl)-sn-glycerol + H2O = 2-(9Z-octadecenoyl)-glycerol + octadecanoate + H(+)</text>
        <dbReference type="Rhea" id="RHEA:77103"/>
        <dbReference type="ChEBI" id="CHEBI:15377"/>
        <dbReference type="ChEBI" id="CHEBI:15378"/>
        <dbReference type="ChEBI" id="CHEBI:25629"/>
        <dbReference type="ChEBI" id="CHEBI:73990"/>
        <dbReference type="ChEBI" id="CHEBI:75468"/>
    </reaction>
</comment>
<feature type="domain" description="AB hydrolase-1" evidence="12">
    <location>
        <begin position="103"/>
        <end position="185"/>
    </location>
</feature>
<name>A0AAV4Y188_CAEEX</name>
<evidence type="ECO:0000256" key="1">
    <source>
        <dbReference type="ARBA" id="ARBA00008645"/>
    </source>
</evidence>
<comment type="catalytic activity">
    <reaction evidence="6">
        <text>a 1,3-diacyl-sn-glycerol + H2O = a 1-acyl-sn-glycerol + a fatty acid + H(+)</text>
        <dbReference type="Rhea" id="RHEA:38503"/>
        <dbReference type="ChEBI" id="CHEBI:15377"/>
        <dbReference type="ChEBI" id="CHEBI:15378"/>
        <dbReference type="ChEBI" id="CHEBI:28868"/>
        <dbReference type="ChEBI" id="CHEBI:64683"/>
        <dbReference type="ChEBI" id="CHEBI:77272"/>
    </reaction>
</comment>
<evidence type="ECO:0000256" key="4">
    <source>
        <dbReference type="ARBA" id="ARBA00042703"/>
    </source>
</evidence>
<dbReference type="AlphaFoldDB" id="A0AAV4Y188"/>
<feature type="domain" description="Rhodanese" evidence="13">
    <location>
        <begin position="18"/>
        <end position="92"/>
    </location>
</feature>
<dbReference type="InterPro" id="IPR001763">
    <property type="entry name" value="Rhodanese-like_dom"/>
</dbReference>
<evidence type="ECO:0000256" key="11">
    <source>
        <dbReference type="ARBA" id="ARBA00048919"/>
    </source>
</evidence>
<sequence>MAQEFISKIEMALFLETDQQILLIDIRSTETYRLSKIRGAMNINVPATAILLRRVTSETFNFTHLFSEEDKVVFTAYRRTRRIILYDSDTSELTQESSVVLPAVFNYLLSTGSRIYSLDLRNHGESPFCEDCDIYLMCEDVKRFTKERNLRRATFVCHSFSSTIAYLIALEKPDAVEKLVLVDQLPFGISKLKAPIFKSTCRTESWAFWIPP</sequence>
<dbReference type="Gene3D" id="3.40.50.1820">
    <property type="entry name" value="alpha/beta hydrolase"/>
    <property type="match status" value="1"/>
</dbReference>
<comment type="similarity">
    <text evidence="1">Belongs to the AB hydrolase superfamily.</text>
</comment>
<dbReference type="Pfam" id="PF00581">
    <property type="entry name" value="Rhodanese"/>
    <property type="match status" value="1"/>
</dbReference>
<evidence type="ECO:0000313" key="14">
    <source>
        <dbReference type="EMBL" id="GIY99750.1"/>
    </source>
</evidence>
<evidence type="ECO:0000259" key="13">
    <source>
        <dbReference type="Pfam" id="PF00581"/>
    </source>
</evidence>
<dbReference type="GO" id="GO:0005739">
    <property type="term" value="C:mitochondrion"/>
    <property type="evidence" value="ECO:0007669"/>
    <property type="project" value="TreeGrafter"/>
</dbReference>
<dbReference type="EMBL" id="BPLR01018458">
    <property type="protein sequence ID" value="GIY99750.1"/>
    <property type="molecule type" value="Genomic_DNA"/>
</dbReference>